<proteinExistence type="predicted"/>
<organism evidence="1 2">
    <name type="scientific">Chitinophaga fulva</name>
    <dbReference type="NCBI Taxonomy" id="2728842"/>
    <lineage>
        <taxon>Bacteria</taxon>
        <taxon>Pseudomonadati</taxon>
        <taxon>Bacteroidota</taxon>
        <taxon>Chitinophagia</taxon>
        <taxon>Chitinophagales</taxon>
        <taxon>Chitinophagaceae</taxon>
        <taxon>Chitinophaga</taxon>
    </lineage>
</organism>
<evidence type="ECO:0000313" key="2">
    <source>
        <dbReference type="Proteomes" id="UP000583266"/>
    </source>
</evidence>
<sequence>MILPKIRDKRFITVRRGGTLYPQCGQVITDFNWIDAADIVLLLLKRNHLARYLSTKIL</sequence>
<evidence type="ECO:0000313" key="1">
    <source>
        <dbReference type="EMBL" id="NML39558.1"/>
    </source>
</evidence>
<dbReference type="RefSeq" id="WP_169226623.1">
    <property type="nucleotide sequence ID" value="NZ_JABBGC010000002.1"/>
</dbReference>
<name>A0A848GV11_9BACT</name>
<dbReference type="EMBL" id="JABBGC010000002">
    <property type="protein sequence ID" value="NML39558.1"/>
    <property type="molecule type" value="Genomic_DNA"/>
</dbReference>
<dbReference type="Proteomes" id="UP000583266">
    <property type="component" value="Unassembled WGS sequence"/>
</dbReference>
<accession>A0A848GV11</accession>
<reference evidence="1 2" key="1">
    <citation type="submission" date="2020-04" db="EMBL/GenBank/DDBJ databases">
        <title>Chitinophaga sp. G-6-1-13 sp. nov., isolated from soil.</title>
        <authorList>
            <person name="Dahal R.H."/>
            <person name="Chaudhary D.K."/>
        </authorList>
    </citation>
    <scope>NUCLEOTIDE SEQUENCE [LARGE SCALE GENOMIC DNA]</scope>
    <source>
        <strain evidence="1 2">G-6-1-13</strain>
    </source>
</reference>
<comment type="caution">
    <text evidence="1">The sequence shown here is derived from an EMBL/GenBank/DDBJ whole genome shotgun (WGS) entry which is preliminary data.</text>
</comment>
<keyword evidence="2" id="KW-1185">Reference proteome</keyword>
<gene>
    <name evidence="1" type="ORF">HHL17_20320</name>
</gene>
<protein>
    <submittedName>
        <fullName evidence="1">Uncharacterized protein</fullName>
    </submittedName>
</protein>
<dbReference type="AlphaFoldDB" id="A0A848GV11"/>